<dbReference type="Proteomes" id="UP000821865">
    <property type="component" value="Chromosome 3"/>
</dbReference>
<name>A0ACB8D4M8_DERSI</name>
<organism evidence="1 2">
    <name type="scientific">Dermacentor silvarum</name>
    <name type="common">Tick</name>
    <dbReference type="NCBI Taxonomy" id="543639"/>
    <lineage>
        <taxon>Eukaryota</taxon>
        <taxon>Metazoa</taxon>
        <taxon>Ecdysozoa</taxon>
        <taxon>Arthropoda</taxon>
        <taxon>Chelicerata</taxon>
        <taxon>Arachnida</taxon>
        <taxon>Acari</taxon>
        <taxon>Parasitiformes</taxon>
        <taxon>Ixodida</taxon>
        <taxon>Ixodoidea</taxon>
        <taxon>Ixodidae</taxon>
        <taxon>Rhipicephalinae</taxon>
        <taxon>Dermacentor</taxon>
    </lineage>
</organism>
<protein>
    <submittedName>
        <fullName evidence="1">Uncharacterized protein</fullName>
    </submittedName>
</protein>
<sequence>MAATQVEGETLLEEDFTEDLGWRTVSSRKSRATTKPGLGDGGARSEMPERRGAGEWRKGLVIKNRIVKASRMPPMPEEHIKIVIRPRGGLNLEKVSPPTLASAPQGSPRRRSRSRSRSRSKQRPSSGTPATGSRSVSREARVRFPAAGGGGGAAGGQTTWADKAKGSISTGRAREQSQEHVCGNRDKDRIAQLERENRSLKAAVDGLVKEIAELRRGLPSGNSGSIGQASKHDDRVEVPTSVEAAEGNMDDEETPAPKKRALSSMVQPQGKVRSELKEMMVTLQESVNQVISRLERIEERENITDQRLCKIEVYLNETVVPVMERECSRTLAQQGASTVQHEEEEVSPERTSETVFSKQQPPTSVSGTDGKTDTLRTAASEAVAPLGDNDSTDEAAMDAEATPAKRRLNEAGKTSQDTRLRAMERRENVPGTKKPRVASQQRSASLTRGGGGKSTL</sequence>
<accession>A0ACB8D4M8</accession>
<gene>
    <name evidence="1" type="ORF">HPB49_011358</name>
</gene>
<dbReference type="EMBL" id="CM023472">
    <property type="protein sequence ID" value="KAH7959475.1"/>
    <property type="molecule type" value="Genomic_DNA"/>
</dbReference>
<keyword evidence="2" id="KW-1185">Reference proteome</keyword>
<reference evidence="1" key="1">
    <citation type="submission" date="2020-05" db="EMBL/GenBank/DDBJ databases">
        <title>Large-scale comparative analyses of tick genomes elucidate their genetic diversity and vector capacities.</title>
        <authorList>
            <person name="Jia N."/>
            <person name="Wang J."/>
            <person name="Shi W."/>
            <person name="Du L."/>
            <person name="Sun Y."/>
            <person name="Zhan W."/>
            <person name="Jiang J."/>
            <person name="Wang Q."/>
            <person name="Zhang B."/>
            <person name="Ji P."/>
            <person name="Sakyi L.B."/>
            <person name="Cui X."/>
            <person name="Yuan T."/>
            <person name="Jiang B."/>
            <person name="Yang W."/>
            <person name="Lam T.T.-Y."/>
            <person name="Chang Q."/>
            <person name="Ding S."/>
            <person name="Wang X."/>
            <person name="Zhu J."/>
            <person name="Ruan X."/>
            <person name="Zhao L."/>
            <person name="Wei J."/>
            <person name="Que T."/>
            <person name="Du C."/>
            <person name="Cheng J."/>
            <person name="Dai P."/>
            <person name="Han X."/>
            <person name="Huang E."/>
            <person name="Gao Y."/>
            <person name="Liu J."/>
            <person name="Shao H."/>
            <person name="Ye R."/>
            <person name="Li L."/>
            <person name="Wei W."/>
            <person name="Wang X."/>
            <person name="Wang C."/>
            <person name="Yang T."/>
            <person name="Huo Q."/>
            <person name="Li W."/>
            <person name="Guo W."/>
            <person name="Chen H."/>
            <person name="Zhou L."/>
            <person name="Ni X."/>
            <person name="Tian J."/>
            <person name="Zhou Y."/>
            <person name="Sheng Y."/>
            <person name="Liu T."/>
            <person name="Pan Y."/>
            <person name="Xia L."/>
            <person name="Li J."/>
            <person name="Zhao F."/>
            <person name="Cao W."/>
        </authorList>
    </citation>
    <scope>NUCLEOTIDE SEQUENCE</scope>
    <source>
        <strain evidence="1">Dsil-2018</strain>
    </source>
</reference>
<proteinExistence type="predicted"/>
<evidence type="ECO:0000313" key="1">
    <source>
        <dbReference type="EMBL" id="KAH7959475.1"/>
    </source>
</evidence>
<evidence type="ECO:0000313" key="2">
    <source>
        <dbReference type="Proteomes" id="UP000821865"/>
    </source>
</evidence>
<comment type="caution">
    <text evidence="1">The sequence shown here is derived from an EMBL/GenBank/DDBJ whole genome shotgun (WGS) entry which is preliminary data.</text>
</comment>